<dbReference type="AlphaFoldDB" id="A0A5C3QPP9"/>
<dbReference type="Pfam" id="PF09949">
    <property type="entry name" value="APP1_cat"/>
    <property type="match status" value="1"/>
</dbReference>
<dbReference type="GO" id="GO:0008195">
    <property type="term" value="F:phosphatidate phosphatase activity"/>
    <property type="evidence" value="ECO:0007669"/>
    <property type="project" value="InterPro"/>
</dbReference>
<dbReference type="STRING" id="1884261.A0A5C3QPP9"/>
<proteinExistence type="predicted"/>
<keyword evidence="1" id="KW-0732">Signal</keyword>
<name>A0A5C3QPP9_9AGAR</name>
<reference evidence="3 4" key="1">
    <citation type="journal article" date="2019" name="Nat. Ecol. Evol.">
        <title>Megaphylogeny resolves global patterns of mushroom evolution.</title>
        <authorList>
            <person name="Varga T."/>
            <person name="Krizsan K."/>
            <person name="Foldi C."/>
            <person name="Dima B."/>
            <person name="Sanchez-Garcia M."/>
            <person name="Sanchez-Ramirez S."/>
            <person name="Szollosi G.J."/>
            <person name="Szarkandi J.G."/>
            <person name="Papp V."/>
            <person name="Albert L."/>
            <person name="Andreopoulos W."/>
            <person name="Angelini C."/>
            <person name="Antonin V."/>
            <person name="Barry K.W."/>
            <person name="Bougher N.L."/>
            <person name="Buchanan P."/>
            <person name="Buyck B."/>
            <person name="Bense V."/>
            <person name="Catcheside P."/>
            <person name="Chovatia M."/>
            <person name="Cooper J."/>
            <person name="Damon W."/>
            <person name="Desjardin D."/>
            <person name="Finy P."/>
            <person name="Geml J."/>
            <person name="Haridas S."/>
            <person name="Hughes K."/>
            <person name="Justo A."/>
            <person name="Karasinski D."/>
            <person name="Kautmanova I."/>
            <person name="Kiss B."/>
            <person name="Kocsube S."/>
            <person name="Kotiranta H."/>
            <person name="LaButti K.M."/>
            <person name="Lechner B.E."/>
            <person name="Liimatainen K."/>
            <person name="Lipzen A."/>
            <person name="Lukacs Z."/>
            <person name="Mihaltcheva S."/>
            <person name="Morgado L.N."/>
            <person name="Niskanen T."/>
            <person name="Noordeloos M.E."/>
            <person name="Ohm R.A."/>
            <person name="Ortiz-Santana B."/>
            <person name="Ovrebo C."/>
            <person name="Racz N."/>
            <person name="Riley R."/>
            <person name="Savchenko A."/>
            <person name="Shiryaev A."/>
            <person name="Soop K."/>
            <person name="Spirin V."/>
            <person name="Szebenyi C."/>
            <person name="Tomsovsky M."/>
            <person name="Tulloss R.E."/>
            <person name="Uehling J."/>
            <person name="Grigoriev I.V."/>
            <person name="Vagvolgyi C."/>
            <person name="Papp T."/>
            <person name="Martin F.M."/>
            <person name="Miettinen O."/>
            <person name="Hibbett D.S."/>
            <person name="Nagy L.G."/>
        </authorList>
    </citation>
    <scope>NUCLEOTIDE SEQUENCE [LARGE SCALE GENOMIC DNA]</scope>
    <source>
        <strain evidence="3 4">CBS 309.79</strain>
    </source>
</reference>
<organism evidence="3 4">
    <name type="scientific">Pterulicium gracile</name>
    <dbReference type="NCBI Taxonomy" id="1884261"/>
    <lineage>
        <taxon>Eukaryota</taxon>
        <taxon>Fungi</taxon>
        <taxon>Dikarya</taxon>
        <taxon>Basidiomycota</taxon>
        <taxon>Agaricomycotina</taxon>
        <taxon>Agaricomycetes</taxon>
        <taxon>Agaricomycetidae</taxon>
        <taxon>Agaricales</taxon>
        <taxon>Pleurotineae</taxon>
        <taxon>Pterulaceae</taxon>
        <taxon>Pterulicium</taxon>
    </lineage>
</organism>
<sequence>MIGRLFRKSAILATPSFLLSALLTAPSAHALPIASRQIFAGVPLTNSVLLFDSPAFPDPANPGSLIAEFQAYVSLRSVDASSLVGVLGDALETLGLDIGDDIGRAAERLALFASIGLPAQSVDVKVGGCGGDEFVEVEDTDLRDLGMMVRNVSIGSCEGLSAEGGGRLQASVETSSLDDRVFEATVFASPADGFGVISDVDDTIKISNVLDKLELVRKTLLDEPTAVTGMPELYGSLQETLQDPSFFYVSGSPYQLYPFLRGFVQDNYPTGPLFLKNLTILDLPSFISSNQADTLNYKVSQIDRINGMYPAKQFLLIGDSTEQDPEVYGEVFRKYGADFVACTWIRQVEGAENSEERFAAAFEGVPPEKVRVFTDAEIGSLASIDIAGGLC</sequence>
<feature type="signal peptide" evidence="1">
    <location>
        <begin position="1"/>
        <end position="30"/>
    </location>
</feature>
<dbReference type="OrthoDB" id="414243at2759"/>
<dbReference type="EMBL" id="ML178819">
    <property type="protein sequence ID" value="TFL03946.1"/>
    <property type="molecule type" value="Genomic_DNA"/>
</dbReference>
<dbReference type="InterPro" id="IPR019236">
    <property type="entry name" value="APP1_cat"/>
</dbReference>
<evidence type="ECO:0000313" key="4">
    <source>
        <dbReference type="Proteomes" id="UP000305067"/>
    </source>
</evidence>
<feature type="chain" id="PRO_5023137096" description="Phosphatidate phosphatase APP1 catalytic domain-containing protein" evidence="1">
    <location>
        <begin position="31"/>
        <end position="391"/>
    </location>
</feature>
<keyword evidence="4" id="KW-1185">Reference proteome</keyword>
<protein>
    <recommendedName>
        <fullName evidence="2">Phosphatidate phosphatase APP1 catalytic domain-containing protein</fullName>
    </recommendedName>
</protein>
<evidence type="ECO:0000256" key="1">
    <source>
        <dbReference type="SAM" id="SignalP"/>
    </source>
</evidence>
<evidence type="ECO:0000313" key="3">
    <source>
        <dbReference type="EMBL" id="TFL03946.1"/>
    </source>
</evidence>
<dbReference type="Proteomes" id="UP000305067">
    <property type="component" value="Unassembled WGS sequence"/>
</dbReference>
<accession>A0A5C3QPP9</accession>
<dbReference type="GO" id="GO:0030479">
    <property type="term" value="C:actin cortical patch"/>
    <property type="evidence" value="ECO:0007669"/>
    <property type="project" value="TreeGrafter"/>
</dbReference>
<dbReference type="PANTHER" id="PTHR28208:SF1">
    <property type="entry name" value="FILAMENT ORGANIZATION PROTEIN APP1-LIKE, PUTATIVE (AFU_ORTHOLOGUE AFUA_1G06650)-RELATED"/>
    <property type="match status" value="1"/>
</dbReference>
<dbReference type="PANTHER" id="PTHR28208">
    <property type="entry name" value="PHOSPHATIDATE PHOSPHATASE APP1"/>
    <property type="match status" value="1"/>
</dbReference>
<gene>
    <name evidence="3" type="ORF">BDV98DRAFT_563301</name>
</gene>
<dbReference type="InterPro" id="IPR052935">
    <property type="entry name" value="Mg2+_PAP"/>
</dbReference>
<evidence type="ECO:0000259" key="2">
    <source>
        <dbReference type="Pfam" id="PF09949"/>
    </source>
</evidence>
<feature type="domain" description="Phosphatidate phosphatase APP1 catalytic" evidence="2">
    <location>
        <begin position="194"/>
        <end position="347"/>
    </location>
</feature>